<dbReference type="GO" id="GO:0044877">
    <property type="term" value="F:protein-containing complex binding"/>
    <property type="evidence" value="ECO:0007669"/>
    <property type="project" value="TreeGrafter"/>
</dbReference>
<dbReference type="AlphaFoldDB" id="A0A7S3SCN4"/>
<reference evidence="3" key="1">
    <citation type="submission" date="2021-01" db="EMBL/GenBank/DDBJ databases">
        <authorList>
            <person name="Corre E."/>
            <person name="Pelletier E."/>
            <person name="Niang G."/>
            <person name="Scheremetjew M."/>
            <person name="Finn R."/>
            <person name="Kale V."/>
            <person name="Holt S."/>
            <person name="Cochrane G."/>
            <person name="Meng A."/>
            <person name="Brown T."/>
            <person name="Cohen L."/>
        </authorList>
    </citation>
    <scope>NUCLEOTIDE SEQUENCE</scope>
    <source>
        <strain evidence="3">379</strain>
    </source>
</reference>
<dbReference type="InterPro" id="IPR051207">
    <property type="entry name" value="ComplexI_NDUFA9_subunit"/>
</dbReference>
<dbReference type="Pfam" id="PF01370">
    <property type="entry name" value="Epimerase"/>
    <property type="match status" value="1"/>
</dbReference>
<keyword evidence="1" id="KW-0732">Signal</keyword>
<dbReference type="GO" id="GO:0005739">
    <property type="term" value="C:mitochondrion"/>
    <property type="evidence" value="ECO:0007669"/>
    <property type="project" value="TreeGrafter"/>
</dbReference>
<accession>A0A7S3SCN4</accession>
<dbReference type="InterPro" id="IPR036291">
    <property type="entry name" value="NAD(P)-bd_dom_sf"/>
</dbReference>
<sequence length="298" mass="31450">MHVAVFGGSGFVGTFVCRALVGCGCVVSSVSRSGDEASLGSSMRRLDGEWTSQVQWLKGDAATDPAAALADDVDAVVSCIGSPGAQLLYADANGWASGWTWSQRSECQYADNFLPNARLAAAAKAAGAQRFVYVGVSSEAEWGFGGPNPGLYTGKRSAALAALEEFGSQQFTYFGPARVVGSKENWRARAANSRFINGLRALVDVIGDWRSFGPDYTTKARLAPPVLATDLALAIAGVATGRVEVEESVRRAGVTTFSQVRERDQYEIADTMRHVDGTEAIVALAREAQAAMEGAYSA</sequence>
<dbReference type="InterPro" id="IPR001509">
    <property type="entry name" value="Epimerase_deHydtase"/>
</dbReference>
<dbReference type="EMBL" id="HBIR01023652">
    <property type="protein sequence ID" value="CAE0550446.1"/>
    <property type="molecule type" value="Transcribed_RNA"/>
</dbReference>
<organism evidence="3">
    <name type="scientific">Emiliania huxleyi</name>
    <name type="common">Coccolithophore</name>
    <name type="synonym">Pontosphaera huxleyi</name>
    <dbReference type="NCBI Taxonomy" id="2903"/>
    <lineage>
        <taxon>Eukaryota</taxon>
        <taxon>Haptista</taxon>
        <taxon>Haptophyta</taxon>
        <taxon>Prymnesiophyceae</taxon>
        <taxon>Isochrysidales</taxon>
        <taxon>Noelaerhabdaceae</taxon>
        <taxon>Emiliania</taxon>
    </lineage>
</organism>
<feature type="chain" id="PRO_5030858091" description="NAD-dependent epimerase/dehydratase domain-containing protein" evidence="1">
    <location>
        <begin position="20"/>
        <end position="298"/>
    </location>
</feature>
<name>A0A7S3SCN4_EMIHU</name>
<feature type="signal peptide" evidence="1">
    <location>
        <begin position="1"/>
        <end position="19"/>
    </location>
</feature>
<dbReference type="SUPFAM" id="SSF51735">
    <property type="entry name" value="NAD(P)-binding Rossmann-fold domains"/>
    <property type="match status" value="1"/>
</dbReference>
<dbReference type="PANTHER" id="PTHR12126:SF16">
    <property type="entry name" value="MIOREX COMPLEX COMPONENT 2"/>
    <property type="match status" value="1"/>
</dbReference>
<protein>
    <recommendedName>
        <fullName evidence="2">NAD-dependent epimerase/dehydratase domain-containing protein</fullName>
    </recommendedName>
</protein>
<dbReference type="PANTHER" id="PTHR12126">
    <property type="entry name" value="NADH-UBIQUINONE OXIDOREDUCTASE 39 KDA SUBUNIT-RELATED"/>
    <property type="match status" value="1"/>
</dbReference>
<evidence type="ECO:0000259" key="2">
    <source>
        <dbReference type="Pfam" id="PF01370"/>
    </source>
</evidence>
<evidence type="ECO:0000256" key="1">
    <source>
        <dbReference type="SAM" id="SignalP"/>
    </source>
</evidence>
<proteinExistence type="predicted"/>
<dbReference type="Gene3D" id="3.40.50.720">
    <property type="entry name" value="NAD(P)-binding Rossmann-like Domain"/>
    <property type="match status" value="1"/>
</dbReference>
<feature type="domain" description="NAD-dependent epimerase/dehydratase" evidence="2">
    <location>
        <begin position="4"/>
        <end position="139"/>
    </location>
</feature>
<evidence type="ECO:0000313" key="3">
    <source>
        <dbReference type="EMBL" id="CAE0550446.1"/>
    </source>
</evidence>
<gene>
    <name evidence="3" type="ORF">EHUX00137_LOCUS18122</name>
</gene>